<comment type="caution">
    <text evidence="3">The sequence shown here is derived from an EMBL/GenBank/DDBJ whole genome shotgun (WGS) entry which is preliminary data.</text>
</comment>
<dbReference type="AlphaFoldDB" id="A0A9D1AFK6"/>
<dbReference type="InterPro" id="IPR038157">
    <property type="entry name" value="FeoA_core_dom"/>
</dbReference>
<feature type="domain" description="Ferrous iron transporter FeoA-like" evidence="2">
    <location>
        <begin position="1"/>
        <end position="71"/>
    </location>
</feature>
<dbReference type="Proteomes" id="UP000824179">
    <property type="component" value="Unassembled WGS sequence"/>
</dbReference>
<dbReference type="GO" id="GO:0046914">
    <property type="term" value="F:transition metal ion binding"/>
    <property type="evidence" value="ECO:0007669"/>
    <property type="project" value="InterPro"/>
</dbReference>
<dbReference type="SMART" id="SM00899">
    <property type="entry name" value="FeoA"/>
    <property type="match status" value="1"/>
</dbReference>
<reference evidence="3" key="2">
    <citation type="journal article" date="2021" name="PeerJ">
        <title>Extensive microbial diversity within the chicken gut microbiome revealed by metagenomics and culture.</title>
        <authorList>
            <person name="Gilroy R."/>
            <person name="Ravi A."/>
            <person name="Getino M."/>
            <person name="Pursley I."/>
            <person name="Horton D.L."/>
            <person name="Alikhan N.F."/>
            <person name="Baker D."/>
            <person name="Gharbi K."/>
            <person name="Hall N."/>
            <person name="Watson M."/>
            <person name="Adriaenssens E.M."/>
            <person name="Foster-Nyarko E."/>
            <person name="Jarju S."/>
            <person name="Secka A."/>
            <person name="Antonio M."/>
            <person name="Oren A."/>
            <person name="Chaudhuri R.R."/>
            <person name="La Ragione R."/>
            <person name="Hildebrand F."/>
            <person name="Pallen M.J."/>
        </authorList>
    </citation>
    <scope>NUCLEOTIDE SEQUENCE</scope>
    <source>
        <strain evidence="3">ChiW25-3613</strain>
    </source>
</reference>
<gene>
    <name evidence="3" type="ORF">IAB90_01365</name>
</gene>
<proteinExistence type="predicted"/>
<dbReference type="InterPro" id="IPR008988">
    <property type="entry name" value="Transcriptional_repressor_C"/>
</dbReference>
<dbReference type="Gene3D" id="2.30.30.90">
    <property type="match status" value="1"/>
</dbReference>
<dbReference type="EMBL" id="DVHB01000026">
    <property type="protein sequence ID" value="HIR39008.1"/>
    <property type="molecule type" value="Genomic_DNA"/>
</dbReference>
<dbReference type="PANTHER" id="PTHR43151">
    <property type="entry name" value="FEOA FAMILY PROTEIN"/>
    <property type="match status" value="1"/>
</dbReference>
<evidence type="ECO:0000313" key="4">
    <source>
        <dbReference type="Proteomes" id="UP000824179"/>
    </source>
</evidence>
<reference evidence="3" key="1">
    <citation type="submission" date="2020-10" db="EMBL/GenBank/DDBJ databases">
        <authorList>
            <person name="Gilroy R."/>
        </authorList>
    </citation>
    <scope>NUCLEOTIDE SEQUENCE</scope>
    <source>
        <strain evidence="3">ChiW25-3613</strain>
    </source>
</reference>
<dbReference type="InterPro" id="IPR053184">
    <property type="entry name" value="FeoA-like"/>
</dbReference>
<dbReference type="SUPFAM" id="SSF50037">
    <property type="entry name" value="C-terminal domain of transcriptional repressors"/>
    <property type="match status" value="1"/>
</dbReference>
<accession>A0A9D1AFK6</accession>
<evidence type="ECO:0000313" key="3">
    <source>
        <dbReference type="EMBL" id="HIR39008.1"/>
    </source>
</evidence>
<organism evidence="3 4">
    <name type="scientific">Candidatus Coproplasma stercoripullorum</name>
    <dbReference type="NCBI Taxonomy" id="2840751"/>
    <lineage>
        <taxon>Bacteria</taxon>
        <taxon>Bacillati</taxon>
        <taxon>Bacillota</taxon>
        <taxon>Clostridia</taxon>
        <taxon>Eubacteriales</taxon>
        <taxon>Candidatus Coproplasma</taxon>
    </lineage>
</organism>
<dbReference type="InterPro" id="IPR007167">
    <property type="entry name" value="Fe-transptr_FeoA-like"/>
</dbReference>
<protein>
    <submittedName>
        <fullName evidence="3">Ferrous iron transport protein A</fullName>
    </submittedName>
</protein>
<dbReference type="Pfam" id="PF04023">
    <property type="entry name" value="FeoA"/>
    <property type="match status" value="1"/>
</dbReference>
<name>A0A9D1AFK6_9FIRM</name>
<evidence type="ECO:0000256" key="1">
    <source>
        <dbReference type="ARBA" id="ARBA00023004"/>
    </source>
</evidence>
<keyword evidence="1" id="KW-0408">Iron</keyword>
<sequence>MPLSIAPPGMAVEVKNISADDKVKKHLAELGIAAGSRITVISSNGGNVILIVKEGRLCLDRSLASHIMVIAVHDNMVRAAH</sequence>
<evidence type="ECO:0000259" key="2">
    <source>
        <dbReference type="SMART" id="SM00899"/>
    </source>
</evidence>
<dbReference type="PANTHER" id="PTHR43151:SF1">
    <property type="entry name" value="SSR2333 PROTEIN"/>
    <property type="match status" value="1"/>
</dbReference>